<protein>
    <submittedName>
        <fullName evidence="5">Flavin oxidoreductase</fullName>
    </submittedName>
    <submittedName>
        <fullName evidence="6">Flavin reductase family protein</fullName>
    </submittedName>
</protein>
<dbReference type="EMBL" id="WKMY01000006">
    <property type="protein sequence ID" value="MRY93800.1"/>
    <property type="molecule type" value="Genomic_DNA"/>
</dbReference>
<sequence length="187" mass="20207">MRKNFGAKPLSYPQPVFIIATYGEDGTPDAMNAAWGGISEMNEISMCLSAGHKTVKNILKRGAFTVSMADADHVVACDYVGIVSGNKVTDKFAKAGFHATKSDFVDAPLIDELAVAIECKLKDYDPDTCILRGEIVNVSVDERVLDENGKVNVAKAAPIIFDPFNNDYLRVGEKVGNAFSDGKQLKT</sequence>
<dbReference type="Gene3D" id="2.30.110.10">
    <property type="entry name" value="Electron Transport, Fmn-binding Protein, Chain A"/>
    <property type="match status" value="1"/>
</dbReference>
<dbReference type="AlphaFoldDB" id="A0A174NMY0"/>
<comment type="similarity">
    <text evidence="3">Belongs to the flavoredoxin family.</text>
</comment>
<dbReference type="Proteomes" id="UP001221009">
    <property type="component" value="Chromosome"/>
</dbReference>
<dbReference type="PANTHER" id="PTHR43567">
    <property type="entry name" value="FLAVOREDOXIN-RELATED-RELATED"/>
    <property type="match status" value="1"/>
</dbReference>
<evidence type="ECO:0000256" key="3">
    <source>
        <dbReference type="ARBA" id="ARBA00038054"/>
    </source>
</evidence>
<evidence type="ECO:0000256" key="2">
    <source>
        <dbReference type="ARBA" id="ARBA00022630"/>
    </source>
</evidence>
<evidence type="ECO:0000313" key="6">
    <source>
        <dbReference type="EMBL" id="WET62593.1"/>
    </source>
</evidence>
<dbReference type="Proteomes" id="UP000461276">
    <property type="component" value="Unassembled WGS sequence"/>
</dbReference>
<dbReference type="EMBL" id="CP120353">
    <property type="protein sequence ID" value="WET62593.1"/>
    <property type="molecule type" value="Genomic_DNA"/>
</dbReference>
<reference evidence="6" key="2">
    <citation type="submission" date="2023-03" db="EMBL/GenBank/DDBJ databases">
        <title>Parabacteroides distasonis, a bacteria resistant against UC.</title>
        <authorList>
            <person name="Dai W."/>
        </authorList>
    </citation>
    <scope>NUCLEOTIDE SEQUENCE</scope>
    <source>
        <strain evidence="6">F1-28</strain>
    </source>
</reference>
<proteinExistence type="inferred from homology"/>
<dbReference type="GO" id="GO:0016646">
    <property type="term" value="F:oxidoreductase activity, acting on the CH-NH group of donors, NAD or NADP as acceptor"/>
    <property type="evidence" value="ECO:0007669"/>
    <property type="project" value="UniProtKB-ARBA"/>
</dbReference>
<dbReference type="RefSeq" id="WP_022191985.1">
    <property type="nucleotide sequence ID" value="NZ_CP050956.1"/>
</dbReference>
<dbReference type="InterPro" id="IPR002563">
    <property type="entry name" value="Flavin_Rdtase-like_dom"/>
</dbReference>
<dbReference type="SUPFAM" id="SSF50475">
    <property type="entry name" value="FMN-binding split barrel"/>
    <property type="match status" value="1"/>
</dbReference>
<evidence type="ECO:0000313" key="7">
    <source>
        <dbReference type="Proteomes" id="UP000461276"/>
    </source>
</evidence>
<comment type="cofactor">
    <cofactor evidence="1">
        <name>FMN</name>
        <dbReference type="ChEBI" id="CHEBI:58210"/>
    </cofactor>
</comment>
<feature type="domain" description="Flavin reductase like" evidence="4">
    <location>
        <begin position="10"/>
        <end position="154"/>
    </location>
</feature>
<reference evidence="5 7" key="1">
    <citation type="journal article" date="2019" name="Nat. Med.">
        <title>A library of human gut bacterial isolates paired with longitudinal multiomics data enables mechanistic microbiome research.</title>
        <authorList>
            <person name="Poyet M."/>
            <person name="Groussin M."/>
            <person name="Gibbons S.M."/>
            <person name="Avila-Pacheco J."/>
            <person name="Jiang X."/>
            <person name="Kearney S.M."/>
            <person name="Perrotta A.R."/>
            <person name="Berdy B."/>
            <person name="Zhao S."/>
            <person name="Lieberman T.D."/>
            <person name="Swanson P.K."/>
            <person name="Smith M."/>
            <person name="Roesemann S."/>
            <person name="Alexander J.E."/>
            <person name="Rich S.A."/>
            <person name="Livny J."/>
            <person name="Vlamakis H."/>
            <person name="Clish C."/>
            <person name="Bullock K."/>
            <person name="Deik A."/>
            <person name="Scott J."/>
            <person name="Pierce K.A."/>
            <person name="Xavier R.J."/>
            <person name="Alm E.J."/>
        </authorList>
    </citation>
    <scope>NUCLEOTIDE SEQUENCE [LARGE SCALE GENOMIC DNA]</scope>
    <source>
        <strain evidence="5 7">BIOML-A9</strain>
    </source>
</reference>
<dbReference type="InterPro" id="IPR052174">
    <property type="entry name" value="Flavoredoxin"/>
</dbReference>
<dbReference type="Pfam" id="PF01613">
    <property type="entry name" value="Flavin_Reduct"/>
    <property type="match status" value="1"/>
</dbReference>
<dbReference type="SMART" id="SM00903">
    <property type="entry name" value="Flavin_Reduct"/>
    <property type="match status" value="1"/>
</dbReference>
<evidence type="ECO:0000259" key="4">
    <source>
        <dbReference type="SMART" id="SM00903"/>
    </source>
</evidence>
<accession>A0A174NMY0</accession>
<dbReference type="GO" id="GO:0010181">
    <property type="term" value="F:FMN binding"/>
    <property type="evidence" value="ECO:0007669"/>
    <property type="project" value="InterPro"/>
</dbReference>
<gene>
    <name evidence="5" type="ORF">GKD67_11285</name>
    <name evidence="6" type="ORF">P2T59_12850</name>
</gene>
<evidence type="ECO:0000313" key="5">
    <source>
        <dbReference type="EMBL" id="MRY93800.1"/>
    </source>
</evidence>
<name>A0A174NMY0_PARDI</name>
<organism evidence="5 7">
    <name type="scientific">Parabacteroides distasonis</name>
    <dbReference type="NCBI Taxonomy" id="823"/>
    <lineage>
        <taxon>Bacteria</taxon>
        <taxon>Pseudomonadati</taxon>
        <taxon>Bacteroidota</taxon>
        <taxon>Bacteroidia</taxon>
        <taxon>Bacteroidales</taxon>
        <taxon>Tannerellaceae</taxon>
        <taxon>Parabacteroides</taxon>
    </lineage>
</organism>
<keyword evidence="2" id="KW-0285">Flavoprotein</keyword>
<evidence type="ECO:0000256" key="1">
    <source>
        <dbReference type="ARBA" id="ARBA00001917"/>
    </source>
</evidence>
<dbReference type="InterPro" id="IPR012349">
    <property type="entry name" value="Split_barrel_FMN-bd"/>
</dbReference>
<dbReference type="PANTHER" id="PTHR43567:SF1">
    <property type="entry name" value="FLAVOREDOXIN"/>
    <property type="match status" value="1"/>
</dbReference>